<dbReference type="GO" id="GO:0051225">
    <property type="term" value="P:spindle assembly"/>
    <property type="evidence" value="ECO:0007669"/>
    <property type="project" value="TreeGrafter"/>
</dbReference>
<dbReference type="Gene3D" id="1.25.40.990">
    <property type="match status" value="1"/>
</dbReference>
<evidence type="ECO:0000313" key="2">
    <source>
        <dbReference type="EMBL" id="CAK1552656.1"/>
    </source>
</evidence>
<dbReference type="AlphaFoldDB" id="A0AAV1JV97"/>
<comment type="caution">
    <text evidence="2">The sequence shown here is derived from an EMBL/GenBank/DDBJ whole genome shotgun (WGS) entry which is preliminary data.</text>
</comment>
<sequence>MNNQSHIIKGTCYALCPEEEINLRERENLVHILEVVNKKHKLVKCFSRSAADAHMAIPRLLRPFNILRDTVKHLLFVVAKRIDVPLAVMYDFLNDRLRAVRQDVTIQRLPPAQCLELLEPIIRFHVYFGYRLCEKPTNEFNPTLNKQYLLECIKWFLSSIDELEKSKYNFDTTILNLELLKLDEKDKDYDRVLIESLYILCNMDDETPMKRYLQLPKEIKRNPRLRLTYDIAISNLKGNYINVCRLYHRLCPLTACAFLTYLPVLQRRSLQKMSSAYNSKHLSIPTEVIQEWLLFNSISEAAECCKHYGLSVNGGVCFNKSAFKHEADIHRLGNNQTAAQITLQDILTY</sequence>
<evidence type="ECO:0000259" key="1">
    <source>
        <dbReference type="Pfam" id="PF03399"/>
    </source>
</evidence>
<evidence type="ECO:0000313" key="3">
    <source>
        <dbReference type="Proteomes" id="UP001497472"/>
    </source>
</evidence>
<dbReference type="InterPro" id="IPR045107">
    <property type="entry name" value="SAC3/GANP/THP3"/>
</dbReference>
<protein>
    <recommendedName>
        <fullName evidence="1">SAC3/GANP/THP3 conserved domain-containing protein</fullName>
    </recommendedName>
</protein>
<dbReference type="GO" id="GO:0005819">
    <property type="term" value="C:spindle"/>
    <property type="evidence" value="ECO:0007669"/>
    <property type="project" value="TreeGrafter"/>
</dbReference>
<proteinExistence type="predicted"/>
<name>A0AAV1JV97_9NEOP</name>
<accession>A0AAV1JV97</accession>
<dbReference type="EMBL" id="CAVLEF010000156">
    <property type="protein sequence ID" value="CAK1552656.1"/>
    <property type="molecule type" value="Genomic_DNA"/>
</dbReference>
<dbReference type="Proteomes" id="UP001497472">
    <property type="component" value="Unassembled WGS sequence"/>
</dbReference>
<dbReference type="InterPro" id="IPR005062">
    <property type="entry name" value="SAC3/GANP/THP3_conserved"/>
</dbReference>
<organism evidence="2 3">
    <name type="scientific">Leptosia nina</name>
    <dbReference type="NCBI Taxonomy" id="320188"/>
    <lineage>
        <taxon>Eukaryota</taxon>
        <taxon>Metazoa</taxon>
        <taxon>Ecdysozoa</taxon>
        <taxon>Arthropoda</taxon>
        <taxon>Hexapoda</taxon>
        <taxon>Insecta</taxon>
        <taxon>Pterygota</taxon>
        <taxon>Neoptera</taxon>
        <taxon>Endopterygota</taxon>
        <taxon>Lepidoptera</taxon>
        <taxon>Glossata</taxon>
        <taxon>Ditrysia</taxon>
        <taxon>Papilionoidea</taxon>
        <taxon>Pieridae</taxon>
        <taxon>Pierinae</taxon>
        <taxon>Leptosia</taxon>
    </lineage>
</organism>
<reference evidence="2 3" key="1">
    <citation type="submission" date="2023-11" db="EMBL/GenBank/DDBJ databases">
        <authorList>
            <person name="Okamura Y."/>
        </authorList>
    </citation>
    <scope>NUCLEOTIDE SEQUENCE [LARGE SCALE GENOMIC DNA]</scope>
</reference>
<dbReference type="GO" id="GO:0005813">
    <property type="term" value="C:centrosome"/>
    <property type="evidence" value="ECO:0007669"/>
    <property type="project" value="TreeGrafter"/>
</dbReference>
<dbReference type="PANTHER" id="PTHR12436:SF38">
    <property type="entry name" value="SAC3 DOMAIN-CONTAINING PROTEIN 1"/>
    <property type="match status" value="1"/>
</dbReference>
<dbReference type="GO" id="GO:0051298">
    <property type="term" value="P:centrosome duplication"/>
    <property type="evidence" value="ECO:0007669"/>
    <property type="project" value="TreeGrafter"/>
</dbReference>
<dbReference type="PANTHER" id="PTHR12436">
    <property type="entry name" value="80 KDA MCM3-ASSOCIATED PROTEIN"/>
    <property type="match status" value="1"/>
</dbReference>
<dbReference type="Pfam" id="PF03399">
    <property type="entry name" value="SAC3_GANP"/>
    <property type="match status" value="1"/>
</dbReference>
<keyword evidence="3" id="KW-1185">Reference proteome</keyword>
<feature type="domain" description="SAC3/GANP/THP3 conserved" evidence="1">
    <location>
        <begin position="15"/>
        <end position="313"/>
    </location>
</feature>
<dbReference type="GO" id="GO:0005634">
    <property type="term" value="C:nucleus"/>
    <property type="evidence" value="ECO:0007669"/>
    <property type="project" value="TreeGrafter"/>
</dbReference>
<gene>
    <name evidence="2" type="ORF">LNINA_LOCUS11687</name>
</gene>